<sequence>MAGVMKVINFFFENEKCKYKMPSNAPANIIDSYLRRIFHLASGIEYFLTDIKDTADVDISWFSYLDDESNVSIKIDYINSSSNNEYSSDVDNNEVMLDLSSARQAPPAKVIQKLPYIIQV</sequence>
<evidence type="ECO:0000313" key="1">
    <source>
        <dbReference type="EMBL" id="CAF1680443.1"/>
    </source>
</evidence>
<dbReference type="Proteomes" id="UP000663834">
    <property type="component" value="Unassembled WGS sequence"/>
</dbReference>
<protein>
    <submittedName>
        <fullName evidence="1">Uncharacterized protein</fullName>
    </submittedName>
</protein>
<proteinExistence type="predicted"/>
<gene>
    <name evidence="1" type="ORF">KQP761_LOCUS36413</name>
</gene>
<name>A0A816H1M7_9BILA</name>
<accession>A0A816H1M7</accession>
<dbReference type="AlphaFoldDB" id="A0A816H1M7"/>
<comment type="caution">
    <text evidence="1">The sequence shown here is derived from an EMBL/GenBank/DDBJ whole genome shotgun (WGS) entry which is preliminary data.</text>
</comment>
<reference evidence="1" key="1">
    <citation type="submission" date="2021-02" db="EMBL/GenBank/DDBJ databases">
        <authorList>
            <person name="Nowell W R."/>
        </authorList>
    </citation>
    <scope>NUCLEOTIDE SEQUENCE</scope>
</reference>
<dbReference type="EMBL" id="CAJNOW010020623">
    <property type="protein sequence ID" value="CAF1680443.1"/>
    <property type="molecule type" value="Genomic_DNA"/>
</dbReference>
<organism evidence="1 2">
    <name type="scientific">Rotaria magnacalcarata</name>
    <dbReference type="NCBI Taxonomy" id="392030"/>
    <lineage>
        <taxon>Eukaryota</taxon>
        <taxon>Metazoa</taxon>
        <taxon>Spiralia</taxon>
        <taxon>Gnathifera</taxon>
        <taxon>Rotifera</taxon>
        <taxon>Eurotatoria</taxon>
        <taxon>Bdelloidea</taxon>
        <taxon>Philodinida</taxon>
        <taxon>Philodinidae</taxon>
        <taxon>Rotaria</taxon>
    </lineage>
</organism>
<evidence type="ECO:0000313" key="2">
    <source>
        <dbReference type="Proteomes" id="UP000663834"/>
    </source>
</evidence>